<gene>
    <name evidence="2" type="ORF">NMY3_00165</name>
</gene>
<feature type="compositionally biased region" description="Low complexity" evidence="1">
    <location>
        <begin position="125"/>
        <end position="167"/>
    </location>
</feature>
<dbReference type="Proteomes" id="UP000058925">
    <property type="component" value="Chromosome"/>
</dbReference>
<feature type="region of interest" description="Disordered" evidence="1">
    <location>
        <begin position="258"/>
        <end position="333"/>
    </location>
</feature>
<evidence type="ECO:0000313" key="2">
    <source>
        <dbReference type="EMBL" id="ALI34379.1"/>
    </source>
</evidence>
<feature type="compositionally biased region" description="Polar residues" evidence="1">
    <location>
        <begin position="229"/>
        <end position="246"/>
    </location>
</feature>
<feature type="region of interest" description="Disordered" evidence="1">
    <location>
        <begin position="1"/>
        <end position="23"/>
    </location>
</feature>
<dbReference type="EMBL" id="CP012850">
    <property type="protein sequence ID" value="ALI34379.1"/>
    <property type="molecule type" value="Genomic_DNA"/>
</dbReference>
<evidence type="ECO:0000256" key="1">
    <source>
        <dbReference type="SAM" id="MobiDB-lite"/>
    </source>
</evidence>
<protein>
    <submittedName>
        <fullName evidence="2">Uncharacterized protein</fullName>
    </submittedName>
</protein>
<evidence type="ECO:0000313" key="3">
    <source>
        <dbReference type="Proteomes" id="UP000058925"/>
    </source>
</evidence>
<feature type="compositionally biased region" description="Low complexity" evidence="1">
    <location>
        <begin position="258"/>
        <end position="315"/>
    </location>
</feature>
<reference evidence="3" key="1">
    <citation type="submission" date="2015-10" db="EMBL/GenBank/DDBJ databases">
        <title>Niche specialization of a soil ammonia-oxidizing archaeon, Candidatus Nitrosocosmicus oleophilus.</title>
        <authorList>
            <person name="Jung M.-Y."/>
            <person name="Rhee S.-K."/>
        </authorList>
    </citation>
    <scope>NUCLEOTIDE SEQUENCE [LARGE SCALE GENOMIC DNA]</scope>
    <source>
        <strain evidence="3">MY3</strain>
    </source>
</reference>
<dbReference type="OrthoDB" id="12304at2157"/>
<proteinExistence type="predicted"/>
<dbReference type="RefSeq" id="WP_196817053.1">
    <property type="nucleotide sequence ID" value="NZ_CP012850.1"/>
</dbReference>
<dbReference type="AlphaFoldDB" id="A0A654LVH8"/>
<feature type="compositionally biased region" description="Polar residues" evidence="1">
    <location>
        <begin position="316"/>
        <end position="327"/>
    </location>
</feature>
<dbReference type="KEGG" id="taa:NMY3_00165"/>
<organism evidence="2 3">
    <name type="scientific">Candidatus Nitrosocosmicus oleophilus</name>
    <dbReference type="NCBI Taxonomy" id="1353260"/>
    <lineage>
        <taxon>Archaea</taxon>
        <taxon>Nitrososphaerota</taxon>
        <taxon>Nitrososphaeria</taxon>
        <taxon>Nitrososphaerales</taxon>
        <taxon>Nitrososphaeraceae</taxon>
        <taxon>Candidatus Nitrosocosmicus</taxon>
    </lineage>
</organism>
<accession>A0A654LVH8</accession>
<feature type="region of interest" description="Disordered" evidence="1">
    <location>
        <begin position="204"/>
        <end position="246"/>
    </location>
</feature>
<sequence length="333" mass="33976">MVVSTTHAGVQDSEEQSNASDPVWHNHYVTLSQDSDNCGNDSKVESITFESPGEVDIRDDNADLTKLPSSFSGTDALSGADLTIKPGTSVKDVVSFKLAPQFNDNGELEAVCVTNLQSAENIVFDNNNGNSNSDSSNSDSSNSDSSNSDSSNSDSSNDDSSSSSSNDDSNEASQGIRQSQISTQLGVCVSGDGTFFSCNNLSDQSQTNTGNNAAAQSGGSDDDDDDDNTANQGIDQAQSSDQNALCVSGSGTFDSCNNFNAQNQQNSGNNALAQQDGSGSGGNSANQGIGQSQSSNQGSDVVSGGNTAGSGNNANIQSQTNTGNNAAAQKGGR</sequence>
<dbReference type="GeneID" id="60420376"/>
<name>A0A654LVH8_9ARCH</name>
<feature type="compositionally biased region" description="Polar residues" evidence="1">
    <location>
        <begin position="204"/>
        <end position="219"/>
    </location>
</feature>
<keyword evidence="3" id="KW-1185">Reference proteome</keyword>
<feature type="region of interest" description="Disordered" evidence="1">
    <location>
        <begin position="124"/>
        <end position="178"/>
    </location>
</feature>